<accession>A0A858QCD2</accession>
<feature type="domain" description="DUF1731" evidence="3">
    <location>
        <begin position="250"/>
        <end position="296"/>
    </location>
</feature>
<dbReference type="InterPro" id="IPR001509">
    <property type="entry name" value="Epimerase_deHydtase"/>
</dbReference>
<dbReference type="PANTHER" id="PTHR11092:SF0">
    <property type="entry name" value="EPIMERASE FAMILY PROTEIN SDR39U1"/>
    <property type="match status" value="1"/>
</dbReference>
<name>A0A858QCD2_9GAMM</name>
<keyword evidence="5" id="KW-1185">Reference proteome</keyword>
<dbReference type="Pfam" id="PF01370">
    <property type="entry name" value="Epimerase"/>
    <property type="match status" value="1"/>
</dbReference>
<dbReference type="InterPro" id="IPR036291">
    <property type="entry name" value="NAD(P)-bd_dom_sf"/>
</dbReference>
<comment type="similarity">
    <text evidence="1">Belongs to the NAD(P)-dependent epimerase/dehydratase family. SDR39U1 subfamily.</text>
</comment>
<dbReference type="AlphaFoldDB" id="A0A858QCD2"/>
<dbReference type="Proteomes" id="UP000503004">
    <property type="component" value="Chromosome"/>
</dbReference>
<dbReference type="PANTHER" id="PTHR11092">
    <property type="entry name" value="SUGAR NUCLEOTIDE EPIMERASE RELATED"/>
    <property type="match status" value="1"/>
</dbReference>
<evidence type="ECO:0000256" key="1">
    <source>
        <dbReference type="ARBA" id="ARBA00009353"/>
    </source>
</evidence>
<dbReference type="NCBIfam" id="TIGR01777">
    <property type="entry name" value="yfcH"/>
    <property type="match status" value="1"/>
</dbReference>
<dbReference type="Pfam" id="PF08338">
    <property type="entry name" value="DUF1731"/>
    <property type="match status" value="1"/>
</dbReference>
<feature type="domain" description="NAD-dependent epimerase/dehydratase" evidence="2">
    <location>
        <begin position="3"/>
        <end position="217"/>
    </location>
</feature>
<dbReference type="KEGG" id="metu:GNH96_08370"/>
<dbReference type="Gene3D" id="3.40.50.720">
    <property type="entry name" value="NAD(P)-binding Rossmann-like Domain"/>
    <property type="match status" value="1"/>
</dbReference>
<evidence type="ECO:0000259" key="2">
    <source>
        <dbReference type="Pfam" id="PF01370"/>
    </source>
</evidence>
<dbReference type="InterPro" id="IPR013549">
    <property type="entry name" value="DUF1731"/>
</dbReference>
<reference evidence="5" key="1">
    <citation type="submission" date="2019-12" db="EMBL/GenBank/DDBJ databases">
        <authorList>
            <person name="Awala S.I."/>
            <person name="Rhee S.K."/>
        </authorList>
    </citation>
    <scope>NUCLEOTIDE SEQUENCE [LARGE SCALE GENOMIC DNA]</scope>
    <source>
        <strain evidence="5">IM1</strain>
    </source>
</reference>
<dbReference type="CDD" id="cd05242">
    <property type="entry name" value="SDR_a8"/>
    <property type="match status" value="1"/>
</dbReference>
<dbReference type="InterPro" id="IPR010099">
    <property type="entry name" value="SDR39U1"/>
</dbReference>
<dbReference type="EMBL" id="CP046565">
    <property type="protein sequence ID" value="QJD31366.1"/>
    <property type="molecule type" value="Genomic_DNA"/>
</dbReference>
<protein>
    <submittedName>
        <fullName evidence="4">TIGR01777 family protein</fullName>
    </submittedName>
</protein>
<gene>
    <name evidence="4" type="ORF">GNH96_08370</name>
</gene>
<proteinExistence type="inferred from homology"/>
<dbReference type="RefSeq" id="WP_169604640.1">
    <property type="nucleotide sequence ID" value="NZ_CP046565.1"/>
</dbReference>
<dbReference type="SUPFAM" id="SSF51735">
    <property type="entry name" value="NAD(P)-binding Rossmann-fold domains"/>
    <property type="match status" value="1"/>
</dbReference>
<evidence type="ECO:0000313" key="4">
    <source>
        <dbReference type="EMBL" id="QJD31366.1"/>
    </source>
</evidence>
<evidence type="ECO:0000313" key="5">
    <source>
        <dbReference type="Proteomes" id="UP000503004"/>
    </source>
</evidence>
<sequence>MRILVTGGTGFLGNPLCQDLGGSGARLVVLSRRPDRVRDRCGLGVTAITSFSELPSSLAFDAVINLAGEPIVGPRWTEARKKLLWDSRVELTRSLVDYIDRADVRPNVLISGSTVGFYGDRGDCILDETSGYADGFVHRLCAAWEAAALRAADFGVRVCIVRTGMVLAATGGFLAPLLPLFRLGLGARIGSGEQWMSWIHSRDYVAVIRRLIDAPDMSGVFNATAPNPVTNRQFTEILSRLLRRPAFLAVPAGVLRVLMGREMSSLLLGGQRVLPARLLAAGFRFRYPELEMALRDTLSQMPGILGVPP</sequence>
<evidence type="ECO:0000259" key="3">
    <source>
        <dbReference type="Pfam" id="PF08338"/>
    </source>
</evidence>
<organism evidence="4 5">
    <name type="scientific">Methylococcus geothermalis</name>
    <dbReference type="NCBI Taxonomy" id="2681310"/>
    <lineage>
        <taxon>Bacteria</taxon>
        <taxon>Pseudomonadati</taxon>
        <taxon>Pseudomonadota</taxon>
        <taxon>Gammaproteobacteria</taxon>
        <taxon>Methylococcales</taxon>
        <taxon>Methylococcaceae</taxon>
        <taxon>Methylococcus</taxon>
    </lineage>
</organism>